<evidence type="ECO:0000313" key="3">
    <source>
        <dbReference type="Proteomes" id="UP000642144"/>
    </source>
</evidence>
<keyword evidence="1" id="KW-0732">Signal</keyword>
<dbReference type="Gene3D" id="1.25.40.10">
    <property type="entry name" value="Tetratricopeptide repeat domain"/>
    <property type="match status" value="1"/>
</dbReference>
<organism evidence="2 3">
    <name type="scientific">Duganella levis</name>
    <dbReference type="NCBI Taxonomy" id="2692169"/>
    <lineage>
        <taxon>Bacteria</taxon>
        <taxon>Pseudomonadati</taxon>
        <taxon>Pseudomonadota</taxon>
        <taxon>Betaproteobacteria</taxon>
        <taxon>Burkholderiales</taxon>
        <taxon>Oxalobacteraceae</taxon>
        <taxon>Telluria group</taxon>
        <taxon>Duganella</taxon>
    </lineage>
</organism>
<dbReference type="Pfam" id="PF08238">
    <property type="entry name" value="Sel1"/>
    <property type="match status" value="3"/>
</dbReference>
<dbReference type="RefSeq" id="WP_161054947.1">
    <property type="nucleotide sequence ID" value="NZ_WWCT01000007.1"/>
</dbReference>
<evidence type="ECO:0000313" key="2">
    <source>
        <dbReference type="EMBL" id="MYN26943.1"/>
    </source>
</evidence>
<dbReference type="EMBL" id="WWCT01000007">
    <property type="protein sequence ID" value="MYN26943.1"/>
    <property type="molecule type" value="Genomic_DNA"/>
</dbReference>
<evidence type="ECO:0000256" key="1">
    <source>
        <dbReference type="SAM" id="SignalP"/>
    </source>
</evidence>
<feature type="signal peptide" evidence="1">
    <location>
        <begin position="1"/>
        <end position="20"/>
    </location>
</feature>
<dbReference type="Proteomes" id="UP000642144">
    <property type="component" value="Unassembled WGS sequence"/>
</dbReference>
<gene>
    <name evidence="2" type="ORF">GTP69_11035</name>
</gene>
<proteinExistence type="predicted"/>
<accession>A0ABW9VZ59</accession>
<dbReference type="InterPro" id="IPR011990">
    <property type="entry name" value="TPR-like_helical_dom_sf"/>
</dbReference>
<dbReference type="SUPFAM" id="SSF81901">
    <property type="entry name" value="HCP-like"/>
    <property type="match status" value="1"/>
</dbReference>
<dbReference type="PANTHER" id="PTHR11102">
    <property type="entry name" value="SEL-1-LIKE PROTEIN"/>
    <property type="match status" value="1"/>
</dbReference>
<name>A0ABW9VZ59_9BURK</name>
<sequence length="198" mass="22175">MKRILGIAMAAWLSTGTVWADPVEEGNAAFLRGDYDKGIALVLPLATKGDASAQSYLGWMYRSLPGNRRDEMQAYKWLRLAAAQGDAPAQFNLGVMYYFGYGVTQDYAQAVRLFTLSAEQGYADPQFNLGMAYLNGQGVKQDDVTAHMWFNLAAAMGIERARNNRDLLSKRMTADQIAEAQKMAHECQERHFKECRRS</sequence>
<dbReference type="PANTHER" id="PTHR11102:SF160">
    <property type="entry name" value="ERAD-ASSOCIATED E3 UBIQUITIN-PROTEIN LIGASE COMPONENT HRD3"/>
    <property type="match status" value="1"/>
</dbReference>
<dbReference type="InterPro" id="IPR050767">
    <property type="entry name" value="Sel1_AlgK"/>
</dbReference>
<feature type="chain" id="PRO_5045106249" evidence="1">
    <location>
        <begin position="21"/>
        <end position="198"/>
    </location>
</feature>
<dbReference type="InterPro" id="IPR006597">
    <property type="entry name" value="Sel1-like"/>
</dbReference>
<protein>
    <submittedName>
        <fullName evidence="2">Sel1 repeat family protein</fullName>
    </submittedName>
</protein>
<reference evidence="2 3" key="1">
    <citation type="submission" date="2019-12" db="EMBL/GenBank/DDBJ databases">
        <title>Novel species isolated from a subtropical stream in China.</title>
        <authorList>
            <person name="Lu H."/>
        </authorList>
    </citation>
    <scope>NUCLEOTIDE SEQUENCE [LARGE SCALE GENOMIC DNA]</scope>
    <source>
        <strain evidence="2 3">CY42W</strain>
    </source>
</reference>
<dbReference type="SMART" id="SM00671">
    <property type="entry name" value="SEL1"/>
    <property type="match status" value="3"/>
</dbReference>
<comment type="caution">
    <text evidence="2">The sequence shown here is derived from an EMBL/GenBank/DDBJ whole genome shotgun (WGS) entry which is preliminary data.</text>
</comment>
<keyword evidence="3" id="KW-1185">Reference proteome</keyword>